<comment type="caution">
    <text evidence="1">The sequence shown here is derived from an EMBL/GenBank/DDBJ whole genome shotgun (WGS) entry which is preliminary data.</text>
</comment>
<protein>
    <submittedName>
        <fullName evidence="1">Uncharacterized protein</fullName>
    </submittedName>
</protein>
<dbReference type="Proteomes" id="UP001367508">
    <property type="component" value="Unassembled WGS sequence"/>
</dbReference>
<sequence>MLIMVMVPLAEIGTKEGVFLNTLDFVLTGEDFGFRKIEEAPPLARFQRVLLQEARRILGIRKYSIRLEACTRRGNKDLKLGLKWLQLQYPKLDSGNQAKICTQGLVHKPKICTQIHHDSWWLILEVMGISFPVLCQPEKDITNSQAISGQVTALFWLNEQLDTQACIWFPNYWELSISPCPVKLSAGQDQ</sequence>
<organism evidence="1 2">
    <name type="scientific">Canavalia gladiata</name>
    <name type="common">Sword bean</name>
    <name type="synonym">Dolichos gladiatus</name>
    <dbReference type="NCBI Taxonomy" id="3824"/>
    <lineage>
        <taxon>Eukaryota</taxon>
        <taxon>Viridiplantae</taxon>
        <taxon>Streptophyta</taxon>
        <taxon>Embryophyta</taxon>
        <taxon>Tracheophyta</taxon>
        <taxon>Spermatophyta</taxon>
        <taxon>Magnoliopsida</taxon>
        <taxon>eudicotyledons</taxon>
        <taxon>Gunneridae</taxon>
        <taxon>Pentapetalae</taxon>
        <taxon>rosids</taxon>
        <taxon>fabids</taxon>
        <taxon>Fabales</taxon>
        <taxon>Fabaceae</taxon>
        <taxon>Papilionoideae</taxon>
        <taxon>50 kb inversion clade</taxon>
        <taxon>NPAAA clade</taxon>
        <taxon>indigoferoid/millettioid clade</taxon>
        <taxon>Phaseoleae</taxon>
        <taxon>Canavalia</taxon>
    </lineage>
</organism>
<proteinExistence type="predicted"/>
<reference evidence="1 2" key="1">
    <citation type="submission" date="2024-01" db="EMBL/GenBank/DDBJ databases">
        <title>The genomes of 5 underutilized Papilionoideae crops provide insights into root nodulation and disease resistanc.</title>
        <authorList>
            <person name="Jiang F."/>
        </authorList>
    </citation>
    <scope>NUCLEOTIDE SEQUENCE [LARGE SCALE GENOMIC DNA]</scope>
    <source>
        <strain evidence="1">LVBAO_FW01</strain>
        <tissue evidence="1">Leaves</tissue>
    </source>
</reference>
<dbReference type="AlphaFoldDB" id="A0AAN9JSP2"/>
<evidence type="ECO:0000313" key="2">
    <source>
        <dbReference type="Proteomes" id="UP001367508"/>
    </source>
</evidence>
<dbReference type="EMBL" id="JAYMYQ010000011">
    <property type="protein sequence ID" value="KAK7304750.1"/>
    <property type="molecule type" value="Genomic_DNA"/>
</dbReference>
<accession>A0AAN9JSP2</accession>
<name>A0AAN9JSP2_CANGL</name>
<gene>
    <name evidence="1" type="ORF">VNO77_42637</name>
</gene>
<evidence type="ECO:0000313" key="1">
    <source>
        <dbReference type="EMBL" id="KAK7304750.1"/>
    </source>
</evidence>
<keyword evidence="2" id="KW-1185">Reference proteome</keyword>